<protein>
    <recommendedName>
        <fullName evidence="1">DUF6883 domain-containing protein</fullName>
    </recommendedName>
</protein>
<feature type="domain" description="DUF6883" evidence="1">
    <location>
        <begin position="11"/>
        <end position="111"/>
    </location>
</feature>
<dbReference type="Proteomes" id="UP001055093">
    <property type="component" value="Unassembled WGS sequence"/>
</dbReference>
<evidence type="ECO:0000313" key="2">
    <source>
        <dbReference type="EMBL" id="GJE74036.1"/>
    </source>
</evidence>
<dbReference type="EMBL" id="BPRE01000001">
    <property type="protein sequence ID" value="GJE74036.1"/>
    <property type="molecule type" value="Genomic_DNA"/>
</dbReference>
<organism evidence="2 3">
    <name type="scientific">Methylorubrum suomiense</name>
    <dbReference type="NCBI Taxonomy" id="144191"/>
    <lineage>
        <taxon>Bacteria</taxon>
        <taxon>Pseudomonadati</taxon>
        <taxon>Pseudomonadota</taxon>
        <taxon>Alphaproteobacteria</taxon>
        <taxon>Hyphomicrobiales</taxon>
        <taxon>Methylobacteriaceae</taxon>
        <taxon>Methylorubrum</taxon>
    </lineage>
</organism>
<name>A0ABQ4UP41_9HYPH</name>
<keyword evidence="3" id="KW-1185">Reference proteome</keyword>
<proteinExistence type="predicted"/>
<gene>
    <name evidence="2" type="ORF">BGCPKDLD_0603</name>
</gene>
<dbReference type="InterPro" id="IPR049250">
    <property type="entry name" value="DUF6883"/>
</dbReference>
<evidence type="ECO:0000313" key="3">
    <source>
        <dbReference type="Proteomes" id="UP001055093"/>
    </source>
</evidence>
<reference evidence="2" key="2">
    <citation type="submission" date="2021-08" db="EMBL/GenBank/DDBJ databases">
        <authorList>
            <person name="Tani A."/>
            <person name="Ola A."/>
            <person name="Ogura Y."/>
            <person name="Katsura K."/>
            <person name="Hayashi T."/>
        </authorList>
    </citation>
    <scope>NUCLEOTIDE SEQUENCE</scope>
    <source>
        <strain evidence="2">DSM 14458</strain>
    </source>
</reference>
<dbReference type="RefSeq" id="WP_137831639.1">
    <property type="nucleotide sequence ID" value="NZ_BPRE01000001.1"/>
</dbReference>
<accession>A0ABQ4UP41</accession>
<reference evidence="2" key="1">
    <citation type="journal article" date="2021" name="Front. Microbiol.">
        <title>Comprehensive Comparative Genomics and Phenotyping of Methylobacterium Species.</title>
        <authorList>
            <person name="Alessa O."/>
            <person name="Ogura Y."/>
            <person name="Fujitani Y."/>
            <person name="Takami H."/>
            <person name="Hayashi T."/>
            <person name="Sahin N."/>
            <person name="Tani A."/>
        </authorList>
    </citation>
    <scope>NUCLEOTIDE SEQUENCE</scope>
    <source>
        <strain evidence="2">DSM 14458</strain>
    </source>
</reference>
<dbReference type="Pfam" id="PF21814">
    <property type="entry name" value="DUF6883"/>
    <property type="match status" value="1"/>
</dbReference>
<sequence length="125" mass="13581">MGWPDDPITCTVHRAKITEYLLNLDHAHGAAKARFFLAFGYRPDSPEILSASLLVHAHPMRLTRDLITAEGKRKLVFVGPIQAPDGRQPWIRTVWQINDAGEAAFVTAVPVKGRSGPDGGPMAGA</sequence>
<comment type="caution">
    <text evidence="2">The sequence shown here is derived from an EMBL/GenBank/DDBJ whole genome shotgun (WGS) entry which is preliminary data.</text>
</comment>
<evidence type="ECO:0000259" key="1">
    <source>
        <dbReference type="Pfam" id="PF21814"/>
    </source>
</evidence>